<evidence type="ECO:0000256" key="1">
    <source>
        <dbReference type="ARBA" id="ARBA00004406"/>
    </source>
</evidence>
<proteinExistence type="inferred from homology"/>
<keyword evidence="6" id="KW-0472">Membrane</keyword>
<dbReference type="PANTHER" id="PTHR13254">
    <property type="entry name" value="GOLGI AUTOANTIGEN, GOLGIN SUBFAMILY A, 7"/>
    <property type="match status" value="1"/>
</dbReference>
<feature type="region of interest" description="Disordered" evidence="7">
    <location>
        <begin position="120"/>
        <end position="142"/>
    </location>
</feature>
<dbReference type="InterPro" id="IPR019383">
    <property type="entry name" value="Golgin_A_7/ERF4"/>
</dbReference>
<feature type="compositionally biased region" description="Basic and acidic residues" evidence="7">
    <location>
        <begin position="360"/>
        <end position="369"/>
    </location>
</feature>
<comment type="subcellular location">
    <subcellularLocation>
        <location evidence="1">Endoplasmic reticulum membrane</location>
        <topology evidence="1">Peripheral membrane protein</topology>
    </subcellularLocation>
</comment>
<comment type="subunit">
    <text evidence="3">Interacts with ERF2.</text>
</comment>
<evidence type="ECO:0000256" key="4">
    <source>
        <dbReference type="ARBA" id="ARBA00018463"/>
    </source>
</evidence>
<dbReference type="EMBL" id="PDXD01000006">
    <property type="protein sequence ID" value="RYN78996.1"/>
    <property type="molecule type" value="Genomic_DNA"/>
</dbReference>
<feature type="compositionally biased region" description="Basic and acidic residues" evidence="7">
    <location>
        <begin position="577"/>
        <end position="592"/>
    </location>
</feature>
<evidence type="ECO:0000313" key="10">
    <source>
        <dbReference type="Proteomes" id="UP000291422"/>
    </source>
</evidence>
<dbReference type="GO" id="GO:0005789">
    <property type="term" value="C:endoplasmic reticulum membrane"/>
    <property type="evidence" value="ECO:0007669"/>
    <property type="project" value="UniProtKB-SubCell"/>
</dbReference>
<dbReference type="InterPro" id="IPR051371">
    <property type="entry name" value="Ras_palmitoyltransferase"/>
</dbReference>
<feature type="compositionally biased region" description="Low complexity" evidence="7">
    <location>
        <begin position="120"/>
        <end position="136"/>
    </location>
</feature>
<organism evidence="9 10">
    <name type="scientific">Alternaria alternata</name>
    <name type="common">Alternaria rot fungus</name>
    <name type="synonym">Torula alternata</name>
    <dbReference type="NCBI Taxonomy" id="5599"/>
    <lineage>
        <taxon>Eukaryota</taxon>
        <taxon>Fungi</taxon>
        <taxon>Dikarya</taxon>
        <taxon>Ascomycota</taxon>
        <taxon>Pezizomycotina</taxon>
        <taxon>Dothideomycetes</taxon>
        <taxon>Pleosporomycetidae</taxon>
        <taxon>Pleosporales</taxon>
        <taxon>Pleosporineae</taxon>
        <taxon>Pleosporaceae</taxon>
        <taxon>Alternaria</taxon>
        <taxon>Alternaria sect. Alternaria</taxon>
        <taxon>Alternaria alternata complex</taxon>
    </lineage>
</organism>
<dbReference type="Pfam" id="PF10256">
    <property type="entry name" value="Erf4"/>
    <property type="match status" value="1"/>
</dbReference>
<evidence type="ECO:0000256" key="3">
    <source>
        <dbReference type="ARBA" id="ARBA00011396"/>
    </source>
</evidence>
<feature type="region of interest" description="Disordered" evidence="7">
    <location>
        <begin position="563"/>
        <end position="617"/>
    </location>
</feature>
<feature type="compositionally biased region" description="Low complexity" evidence="7">
    <location>
        <begin position="391"/>
        <end position="405"/>
    </location>
</feature>
<gene>
    <name evidence="9" type="ORF">AA0117_g4145</name>
</gene>
<dbReference type="AlphaFoldDB" id="A0A4Q4NMV0"/>
<accession>A0A4Q4NMV0</accession>
<evidence type="ECO:0000313" key="9">
    <source>
        <dbReference type="EMBL" id="RYN78996.1"/>
    </source>
</evidence>
<evidence type="ECO:0000256" key="5">
    <source>
        <dbReference type="ARBA" id="ARBA00022824"/>
    </source>
</evidence>
<sequence>MQAPLSEGPQLQGLPLFGRAVLRAAQATVQQCRAGEAWEQHCTGGAQVQVWPDEAEGDLVAGLLVSMCRARVLYKKKQAPGLAPLSKRVFFPDACPKFISMARLCLCYYHCGHCDIQQPSLPSSSSPPTRPLSPSSPIRPPPACVDRPSLQARCSEHGPLGTPKEFTTNAFTPFTVTTTTPRPPAAAYPSPSASPVPARWSLTNRIFNLNLRSLYQGPPRLPASRLWNPVNSSPRTLQVENPAPAAAHAAPTGVLYPPLRTAPREEHYPNLPIERDVGAREDGRDEYPLLSLPEQRLSRQSPVPSSLAVQRSTCEDSISGRTSIALPRDRRSQQLSQPPTPGPAMASGANPRDSVSPAPHVDKDIEAGRNHQHQHPQQQQPGMLSRVSLPSSRRTSLGSRRSGSAGDDDADAASEFPWGPSHPCFPHPNPHVPLDSELYNTTRIIRIKRDWMTKGDLAPTFANLYPEILDPLVTEDDFRILIKKINDTLIDAFDPFTFRACLDTVMGIATFWLWEDAGFTGVKKQLAELERWIEDWNRDIGAKEAVKIIPLRRTGYLTLDVQIPDPHLGPDTGTRPHTQEENHSDEAPRQQHDQYLPYPITPTLQVNSQPPIIEAQS</sequence>
<feature type="compositionally biased region" description="Polar residues" evidence="7">
    <location>
        <begin position="602"/>
        <end position="617"/>
    </location>
</feature>
<feature type="region of interest" description="Disordered" evidence="7">
    <location>
        <begin position="242"/>
        <end position="424"/>
    </location>
</feature>
<feature type="compositionally biased region" description="Low complexity" evidence="7">
    <location>
        <begin position="242"/>
        <end position="251"/>
    </location>
</feature>
<name>A0A4Q4NMV0_ALTAL</name>
<evidence type="ECO:0000256" key="6">
    <source>
        <dbReference type="ARBA" id="ARBA00023136"/>
    </source>
</evidence>
<reference evidence="10" key="1">
    <citation type="journal article" date="2019" name="bioRxiv">
        <title>Genomics, evolutionary history and diagnostics of the Alternaria alternata species group including apple and Asian pear pathotypes.</title>
        <authorList>
            <person name="Armitage A.D."/>
            <person name="Cockerton H.M."/>
            <person name="Sreenivasaprasad S."/>
            <person name="Woodhall J.W."/>
            <person name="Lane C.R."/>
            <person name="Harrison R.J."/>
            <person name="Clarkson J.P."/>
        </authorList>
    </citation>
    <scope>NUCLEOTIDE SEQUENCE [LARGE SCALE GENOMIC DNA]</scope>
    <source>
        <strain evidence="10">FERA 1177</strain>
    </source>
</reference>
<dbReference type="GO" id="GO:0006612">
    <property type="term" value="P:protein targeting to membrane"/>
    <property type="evidence" value="ECO:0007669"/>
    <property type="project" value="TreeGrafter"/>
</dbReference>
<dbReference type="Proteomes" id="UP000291422">
    <property type="component" value="Unassembled WGS sequence"/>
</dbReference>
<comment type="caution">
    <text evidence="9">The sequence shown here is derived from an EMBL/GenBank/DDBJ whole genome shotgun (WGS) entry which is preliminary data.</text>
</comment>
<evidence type="ECO:0000259" key="8">
    <source>
        <dbReference type="Pfam" id="PF10256"/>
    </source>
</evidence>
<evidence type="ECO:0000256" key="7">
    <source>
        <dbReference type="SAM" id="MobiDB-lite"/>
    </source>
</evidence>
<keyword evidence="5" id="KW-0256">Endoplasmic reticulum</keyword>
<dbReference type="PANTHER" id="PTHR13254:SF0">
    <property type="entry name" value="GOLGIN SUBFAMILY A MEMBER 7_ERF4 DOMAIN-CONTAINING PROTEIN"/>
    <property type="match status" value="1"/>
</dbReference>
<dbReference type="GO" id="GO:0031211">
    <property type="term" value="C:endoplasmic reticulum palmitoyltransferase complex"/>
    <property type="evidence" value="ECO:0007669"/>
    <property type="project" value="TreeGrafter"/>
</dbReference>
<dbReference type="VEuPathDB" id="FungiDB:CC77DRAFT_1095373"/>
<protein>
    <recommendedName>
        <fullName evidence="4">Ras modification protein ERF4</fullName>
    </recommendedName>
</protein>
<feature type="domain" description="Golgin subfamily A member 7/ERF4" evidence="8">
    <location>
        <begin position="444"/>
        <end position="560"/>
    </location>
</feature>
<comment type="similarity">
    <text evidence="2">Belongs to the ERF4 family.</text>
</comment>
<feature type="compositionally biased region" description="Polar residues" evidence="7">
    <location>
        <begin position="298"/>
        <end position="322"/>
    </location>
</feature>
<evidence type="ECO:0000256" key="2">
    <source>
        <dbReference type="ARBA" id="ARBA00007732"/>
    </source>
</evidence>
<feature type="compositionally biased region" description="Basic and acidic residues" evidence="7">
    <location>
        <begin position="262"/>
        <end position="287"/>
    </location>
</feature>